<gene>
    <name evidence="2" type="ORF">ACFODU_10225</name>
</gene>
<dbReference type="EMBL" id="JBHRST010000016">
    <property type="protein sequence ID" value="MFC3098165.1"/>
    <property type="molecule type" value="Genomic_DNA"/>
</dbReference>
<comment type="caution">
    <text evidence="2">The sequence shown here is derived from an EMBL/GenBank/DDBJ whole genome shotgun (WGS) entry which is preliminary data.</text>
</comment>
<dbReference type="Pfam" id="PF18754">
    <property type="entry name" value="Nmad3"/>
    <property type="match status" value="1"/>
</dbReference>
<feature type="domain" description="Nucleotide modification associated" evidence="1">
    <location>
        <begin position="2"/>
        <end position="218"/>
    </location>
</feature>
<organism evidence="2 3">
    <name type="scientific">Alteraurantiacibacter palmitatis</name>
    <dbReference type="NCBI Taxonomy" id="2054628"/>
    <lineage>
        <taxon>Bacteria</taxon>
        <taxon>Pseudomonadati</taxon>
        <taxon>Pseudomonadota</taxon>
        <taxon>Alphaproteobacteria</taxon>
        <taxon>Sphingomonadales</taxon>
        <taxon>Erythrobacteraceae</taxon>
        <taxon>Alteraurantiacibacter</taxon>
    </lineage>
</organism>
<dbReference type="Proteomes" id="UP001595456">
    <property type="component" value="Unassembled WGS sequence"/>
</dbReference>
<proteinExistence type="predicted"/>
<evidence type="ECO:0000259" key="1">
    <source>
        <dbReference type="Pfam" id="PF18754"/>
    </source>
</evidence>
<evidence type="ECO:0000313" key="2">
    <source>
        <dbReference type="EMBL" id="MFC3098165.1"/>
    </source>
</evidence>
<protein>
    <recommendedName>
        <fullName evidence="1">Nucleotide modification associated domain-containing protein</fullName>
    </recommendedName>
</protein>
<evidence type="ECO:0000313" key="3">
    <source>
        <dbReference type="Proteomes" id="UP001595456"/>
    </source>
</evidence>
<reference evidence="3" key="1">
    <citation type="journal article" date="2019" name="Int. J. Syst. Evol. Microbiol.">
        <title>The Global Catalogue of Microorganisms (GCM) 10K type strain sequencing project: providing services to taxonomists for standard genome sequencing and annotation.</title>
        <authorList>
            <consortium name="The Broad Institute Genomics Platform"/>
            <consortium name="The Broad Institute Genome Sequencing Center for Infectious Disease"/>
            <person name="Wu L."/>
            <person name="Ma J."/>
        </authorList>
    </citation>
    <scope>NUCLEOTIDE SEQUENCE [LARGE SCALE GENOMIC DNA]</scope>
    <source>
        <strain evidence="3">KCTC 52607</strain>
    </source>
</reference>
<keyword evidence="3" id="KW-1185">Reference proteome</keyword>
<dbReference type="InterPro" id="IPR041135">
    <property type="entry name" value="Nmad3"/>
</dbReference>
<sequence>MKIVLSRKGFDSTAGGGPSPIVGGVPISLPIPAGRGRPGTSYAALGMADHALRASRGRVTGDDLAHHDPLFTADGRCALGQCGAAQAHLEKRGVGPGDLFLFFGLFRAEGAAPHHRIFGWMFVEDVVRVGDPAMASLAALNHPHALAAHGSNDAIWRGPGGRARTAHPELQLSASDSRPSLWRVPEWIARAGLTYHPPGPRWQGEGLLQSAARGQEFVGDAGDDAAAHAWAHRMLALMA</sequence>
<name>A0ABV7E630_9SPHN</name>
<dbReference type="RefSeq" id="WP_336926597.1">
    <property type="nucleotide sequence ID" value="NZ_JBANRO010000008.1"/>
</dbReference>
<accession>A0ABV7E630</accession>